<dbReference type="EMBL" id="PJMW01000002">
    <property type="protein sequence ID" value="PKV78025.1"/>
    <property type="molecule type" value="Genomic_DNA"/>
</dbReference>
<comment type="caution">
    <text evidence="1">The sequence shown here is derived from an EMBL/GenBank/DDBJ whole genome shotgun (WGS) entry which is preliminary data.</text>
</comment>
<keyword evidence="2" id="KW-1185">Reference proteome</keyword>
<gene>
    <name evidence="1" type="ORF">ATK86_2379</name>
</gene>
<proteinExistence type="predicted"/>
<evidence type="ECO:0008006" key="3">
    <source>
        <dbReference type="Google" id="ProtNLM"/>
    </source>
</evidence>
<evidence type="ECO:0000313" key="2">
    <source>
        <dbReference type="Proteomes" id="UP000233766"/>
    </source>
</evidence>
<name>A0A2N3V8Y3_9NOCA</name>
<dbReference type="Proteomes" id="UP000233766">
    <property type="component" value="Unassembled WGS sequence"/>
</dbReference>
<sequence length="167" mass="17450">MFRSPTRQSHQHHPNVVAKVVDLRGLEIDPAIWTGLPRKRRSVVTLFSTGCAGIRDREGADIVAEMSFDPSALDAYQRAAARVSELLGTAATETTTAAGVDLSGLGVLGREFAAAWTQAAGDHASTLSTAGNLVTAYQDILNRFGASVTGIDTGLAGDLRAAEGEVA</sequence>
<reference evidence="1 2" key="1">
    <citation type="submission" date="2017-12" db="EMBL/GenBank/DDBJ databases">
        <title>Sequencing the genomes of 1000 Actinobacteria strains.</title>
        <authorList>
            <person name="Klenk H.-P."/>
        </authorList>
    </citation>
    <scope>NUCLEOTIDE SEQUENCE [LARGE SCALE GENOMIC DNA]</scope>
    <source>
        <strain evidence="1 2">DSM 44489</strain>
    </source>
</reference>
<organism evidence="1 2">
    <name type="scientific">Nocardia fluminea</name>
    <dbReference type="NCBI Taxonomy" id="134984"/>
    <lineage>
        <taxon>Bacteria</taxon>
        <taxon>Bacillati</taxon>
        <taxon>Actinomycetota</taxon>
        <taxon>Actinomycetes</taxon>
        <taxon>Mycobacteriales</taxon>
        <taxon>Nocardiaceae</taxon>
        <taxon>Nocardia</taxon>
    </lineage>
</organism>
<evidence type="ECO:0000313" key="1">
    <source>
        <dbReference type="EMBL" id="PKV78025.1"/>
    </source>
</evidence>
<accession>A0A2N3V8Y3</accession>
<dbReference type="AlphaFoldDB" id="A0A2N3V8Y3"/>
<protein>
    <recommendedName>
        <fullName evidence="3">Excreted virulence factor EspC (Type VII ESX diderm)</fullName>
    </recommendedName>
</protein>